<evidence type="ECO:0000313" key="13">
    <source>
        <dbReference type="EMBL" id="QDU90343.1"/>
    </source>
</evidence>
<feature type="binding site" evidence="11">
    <location>
        <position position="165"/>
    </location>
    <ligand>
        <name>Mn(2+)</name>
        <dbReference type="ChEBI" id="CHEBI:29035"/>
        <label>2</label>
    </ligand>
</feature>
<feature type="binding site" evidence="10">
    <location>
        <begin position="279"/>
        <end position="282"/>
    </location>
    <ligand>
        <name>GMP</name>
        <dbReference type="ChEBI" id="CHEBI:58115"/>
    </ligand>
</feature>
<evidence type="ECO:0000256" key="2">
    <source>
        <dbReference type="ARBA" id="ARBA00022598"/>
    </source>
</evidence>
<dbReference type="GO" id="GO:0005525">
    <property type="term" value="F:GTP binding"/>
    <property type="evidence" value="ECO:0007669"/>
    <property type="project" value="UniProtKB-KW"/>
</dbReference>
<evidence type="ECO:0000256" key="10">
    <source>
        <dbReference type="PIRSR" id="PIRSR601233-2"/>
    </source>
</evidence>
<keyword evidence="4 10" id="KW-0547">Nucleotide-binding</keyword>
<feature type="binding site" evidence="10">
    <location>
        <begin position="303"/>
        <end position="306"/>
    </location>
    <ligand>
        <name>GMP</name>
        <dbReference type="ChEBI" id="CHEBI:58115"/>
    </ligand>
</feature>
<dbReference type="EC" id="6.5.1.8" evidence="1"/>
<feature type="compositionally biased region" description="Basic and acidic residues" evidence="12">
    <location>
        <begin position="310"/>
        <end position="319"/>
    </location>
</feature>
<dbReference type="SUPFAM" id="SSF103365">
    <property type="entry name" value="Hypothetical protein PH1602"/>
    <property type="match status" value="1"/>
</dbReference>
<dbReference type="EMBL" id="CP036291">
    <property type="protein sequence ID" value="QDU90343.1"/>
    <property type="molecule type" value="Genomic_DNA"/>
</dbReference>
<feature type="binding site" evidence="10">
    <location>
        <position position="286"/>
    </location>
    <ligand>
        <name>GMP</name>
        <dbReference type="ChEBI" id="CHEBI:58115"/>
    </ligand>
</feature>
<proteinExistence type="predicted"/>
<dbReference type="GO" id="GO:0003909">
    <property type="term" value="F:DNA ligase activity"/>
    <property type="evidence" value="ECO:0007669"/>
    <property type="project" value="TreeGrafter"/>
</dbReference>
<dbReference type="KEGG" id="pnd:Pla175_37470"/>
<dbReference type="GO" id="GO:0042245">
    <property type="term" value="P:RNA repair"/>
    <property type="evidence" value="ECO:0007669"/>
    <property type="project" value="UniProtKB-KW"/>
</dbReference>
<dbReference type="GO" id="GO:0006396">
    <property type="term" value="P:RNA processing"/>
    <property type="evidence" value="ECO:0007669"/>
    <property type="project" value="InterPro"/>
</dbReference>
<dbReference type="GO" id="GO:0030145">
    <property type="term" value="F:manganese ion binding"/>
    <property type="evidence" value="ECO:0007669"/>
    <property type="project" value="TreeGrafter"/>
</dbReference>
<evidence type="ECO:0000313" key="14">
    <source>
        <dbReference type="Proteomes" id="UP000317429"/>
    </source>
</evidence>
<feature type="binding site" evidence="10">
    <location>
        <position position="375"/>
    </location>
    <ligand>
        <name>GMP</name>
        <dbReference type="ChEBI" id="CHEBI:58115"/>
    </ligand>
</feature>
<feature type="active site" description="GMP-histidine intermediate" evidence="9">
    <location>
        <position position="303"/>
    </location>
</feature>
<evidence type="ECO:0000256" key="3">
    <source>
        <dbReference type="ARBA" id="ARBA00022723"/>
    </source>
</evidence>
<dbReference type="GO" id="GO:0170057">
    <property type="term" value="F:RNA ligase (GTP) activity"/>
    <property type="evidence" value="ECO:0007669"/>
    <property type="project" value="UniProtKB-EC"/>
</dbReference>
<dbReference type="InterPro" id="IPR001233">
    <property type="entry name" value="RtcB"/>
</dbReference>
<keyword evidence="5" id="KW-0692">RNA repair</keyword>
<evidence type="ECO:0000256" key="1">
    <source>
        <dbReference type="ARBA" id="ARBA00012726"/>
    </source>
</evidence>
<evidence type="ECO:0000256" key="6">
    <source>
        <dbReference type="ARBA" id="ARBA00023134"/>
    </source>
</evidence>
<feature type="binding site" evidence="11">
    <location>
        <position position="69"/>
    </location>
    <ligand>
        <name>Mn(2+)</name>
        <dbReference type="ChEBI" id="CHEBI:29035"/>
        <label>1</label>
    </ligand>
</feature>
<accession>A0A518DFT6</accession>
<feature type="binding site" evidence="11">
    <location>
        <position position="247"/>
    </location>
    <ligand>
        <name>Mn(2+)</name>
        <dbReference type="ChEBI" id="CHEBI:29035"/>
        <label>2</label>
    </ligand>
</feature>
<feature type="binding site" evidence="10">
    <location>
        <begin position="147"/>
        <end position="151"/>
    </location>
    <ligand>
        <name>GMP</name>
        <dbReference type="ChEBI" id="CHEBI:58115"/>
    </ligand>
</feature>
<dbReference type="InterPro" id="IPR052915">
    <property type="entry name" value="RtcB-like"/>
</dbReference>
<evidence type="ECO:0000256" key="7">
    <source>
        <dbReference type="ARBA" id="ARBA00023211"/>
    </source>
</evidence>
<evidence type="ECO:0000256" key="11">
    <source>
        <dbReference type="PIRSR" id="PIRSR601233-3"/>
    </source>
</evidence>
<keyword evidence="2 13" id="KW-0436">Ligase</keyword>
<dbReference type="Proteomes" id="UP000317429">
    <property type="component" value="Chromosome"/>
</dbReference>
<evidence type="ECO:0000256" key="12">
    <source>
        <dbReference type="SAM" id="MobiDB-lite"/>
    </source>
</evidence>
<feature type="binding site" evidence="10">
    <location>
        <begin position="247"/>
        <end position="248"/>
    </location>
    <ligand>
        <name>GMP</name>
        <dbReference type="ChEBI" id="CHEBI:58115"/>
    </ligand>
</feature>
<keyword evidence="7 11" id="KW-0464">Manganese</keyword>
<evidence type="ECO:0000256" key="5">
    <source>
        <dbReference type="ARBA" id="ARBA00022800"/>
    </source>
</evidence>
<dbReference type="PANTHER" id="PTHR43749">
    <property type="entry name" value="RNA-SPLICING LIGASE RTCB"/>
    <property type="match status" value="1"/>
</dbReference>
<feature type="binding site" evidence="11">
    <location>
        <position position="148"/>
    </location>
    <ligand>
        <name>Mn(2+)</name>
        <dbReference type="ChEBI" id="CHEBI:29035"/>
        <label>1</label>
    </ligand>
</feature>
<dbReference type="OrthoDB" id="9802323at2"/>
<comment type="cofactor">
    <cofactor evidence="11">
        <name>Mn(2+)</name>
        <dbReference type="ChEBI" id="CHEBI:29035"/>
    </cofactor>
    <text evidence="11">Binds 2 manganese ions per subunit.</text>
</comment>
<keyword evidence="6 10" id="KW-0342">GTP-binding</keyword>
<protein>
    <recommendedName>
        <fullName evidence="1">3'-phosphate/5'-hydroxy nucleic acid ligase</fullName>
        <ecNumber evidence="1">6.5.1.8</ecNumber>
    </recommendedName>
</protein>
<keyword evidence="14" id="KW-1185">Reference proteome</keyword>
<gene>
    <name evidence="13" type="primary">rtcB_2</name>
    <name evidence="13" type="ORF">Pla175_37470</name>
</gene>
<dbReference type="GO" id="GO:0006281">
    <property type="term" value="P:DNA repair"/>
    <property type="evidence" value="ECO:0007669"/>
    <property type="project" value="TreeGrafter"/>
</dbReference>
<dbReference type="Gene3D" id="3.90.1860.10">
    <property type="entry name" value="tRNA-splicing ligase RtcB"/>
    <property type="match status" value="1"/>
</dbReference>
<reference evidence="13 14" key="1">
    <citation type="submission" date="2019-02" db="EMBL/GenBank/DDBJ databases">
        <title>Deep-cultivation of Planctomycetes and their phenomic and genomic characterization uncovers novel biology.</title>
        <authorList>
            <person name="Wiegand S."/>
            <person name="Jogler M."/>
            <person name="Boedeker C."/>
            <person name="Pinto D."/>
            <person name="Vollmers J."/>
            <person name="Rivas-Marin E."/>
            <person name="Kohn T."/>
            <person name="Peeters S.H."/>
            <person name="Heuer A."/>
            <person name="Rast P."/>
            <person name="Oberbeckmann S."/>
            <person name="Bunk B."/>
            <person name="Jeske O."/>
            <person name="Meyerdierks A."/>
            <person name="Storesund J.E."/>
            <person name="Kallscheuer N."/>
            <person name="Luecker S."/>
            <person name="Lage O.M."/>
            <person name="Pohl T."/>
            <person name="Merkel B.J."/>
            <person name="Hornburger P."/>
            <person name="Mueller R.-W."/>
            <person name="Bruemmer F."/>
            <person name="Labrenz M."/>
            <person name="Spormann A.M."/>
            <person name="Op den Camp H."/>
            <person name="Overmann J."/>
            <person name="Amann R."/>
            <person name="Jetten M.S.M."/>
            <person name="Mascher T."/>
            <person name="Medema M.H."/>
            <person name="Devos D.P."/>
            <person name="Kaster A.-K."/>
            <person name="Ovreas L."/>
            <person name="Rohde M."/>
            <person name="Galperin M.Y."/>
            <person name="Jogler C."/>
        </authorList>
    </citation>
    <scope>NUCLEOTIDE SEQUENCE [LARGE SCALE GENOMIC DNA]</scope>
    <source>
        <strain evidence="13 14">Pla175</strain>
    </source>
</reference>
<dbReference type="RefSeq" id="WP_145288635.1">
    <property type="nucleotide sequence ID" value="NZ_CP036291.1"/>
</dbReference>
<dbReference type="AlphaFoldDB" id="A0A518DFT6"/>
<dbReference type="PANTHER" id="PTHR43749:SF2">
    <property type="entry name" value="RNA-SPLICING LIGASE RTCB"/>
    <property type="match status" value="1"/>
</dbReference>
<evidence type="ECO:0000256" key="4">
    <source>
        <dbReference type="ARBA" id="ARBA00022741"/>
    </source>
</evidence>
<organism evidence="13 14">
    <name type="scientific">Pirellulimonas nuda</name>
    <dbReference type="NCBI Taxonomy" id="2528009"/>
    <lineage>
        <taxon>Bacteria</taxon>
        <taxon>Pseudomonadati</taxon>
        <taxon>Planctomycetota</taxon>
        <taxon>Planctomycetia</taxon>
        <taxon>Pirellulales</taxon>
        <taxon>Lacipirellulaceae</taxon>
        <taxon>Pirellulimonas</taxon>
    </lineage>
</organism>
<sequence>MTDPTLAPMETWLTEPLPSAVAKSVRRVRAAEGVTRVALMPDVHLANDVCVGAVVAADGVVYPQAVGGDIGCGMAALAFDVEASAIDNPRAAGALLAGLRRAAPIIRRPQAAALPSSLNPSALSDPALARAASRDGAVQLGTLGRGNHFLEFQAETSGRLWVMVHSGSRAVGQAVARHHLAAAAPARGALVGLDASSAAGEAYLSDAAWACAYAQQNRLAMLRSVAALVDDLLGVEADWGSLVHSDHNHVRRETHDGRTLLVHRKGAQSARDGEPGLIPGSMGAPSFHTQGKGRPAALASCSHGAGRRMSRSDARRTVSRDALARQVGALWFDRRATGKLRDEAPSSYKDIRLVMRAQRDLVRSVRELRPLLSHKGV</sequence>
<feature type="region of interest" description="Disordered" evidence="12">
    <location>
        <begin position="288"/>
        <end position="319"/>
    </location>
</feature>
<keyword evidence="3 11" id="KW-0479">Metal-binding</keyword>
<dbReference type="InterPro" id="IPR036025">
    <property type="entry name" value="RtcB-like_sf"/>
</dbReference>
<evidence type="ECO:0000256" key="8">
    <source>
        <dbReference type="ARBA" id="ARBA00047746"/>
    </source>
</evidence>
<comment type="catalytic activity">
    <reaction evidence="8">
        <text>a 3'-end 3'-phospho-ribonucleotide-RNA + a 5'-end dephospho-ribonucleoside-RNA + GTP = a ribonucleotidyl-ribonucleotide-RNA + GMP + diphosphate</text>
        <dbReference type="Rhea" id="RHEA:68076"/>
        <dbReference type="Rhea" id="RHEA-COMP:10463"/>
        <dbReference type="Rhea" id="RHEA-COMP:13936"/>
        <dbReference type="Rhea" id="RHEA-COMP:17355"/>
        <dbReference type="ChEBI" id="CHEBI:33019"/>
        <dbReference type="ChEBI" id="CHEBI:37565"/>
        <dbReference type="ChEBI" id="CHEBI:58115"/>
        <dbReference type="ChEBI" id="CHEBI:83062"/>
        <dbReference type="ChEBI" id="CHEBI:138284"/>
        <dbReference type="ChEBI" id="CHEBI:173118"/>
        <dbReference type="EC" id="6.5.1.8"/>
    </reaction>
</comment>
<evidence type="ECO:0000256" key="9">
    <source>
        <dbReference type="PIRSR" id="PIRSR601233-1"/>
    </source>
</evidence>
<dbReference type="Pfam" id="PF01139">
    <property type="entry name" value="RtcB"/>
    <property type="match status" value="2"/>
</dbReference>
<name>A0A518DFT6_9BACT</name>